<organism evidence="6 7">
    <name type="scientific">Alligator mississippiensis</name>
    <name type="common">American alligator</name>
    <dbReference type="NCBI Taxonomy" id="8496"/>
    <lineage>
        <taxon>Eukaryota</taxon>
        <taxon>Metazoa</taxon>
        <taxon>Chordata</taxon>
        <taxon>Craniata</taxon>
        <taxon>Vertebrata</taxon>
        <taxon>Euteleostomi</taxon>
        <taxon>Archelosauria</taxon>
        <taxon>Archosauria</taxon>
        <taxon>Crocodylia</taxon>
        <taxon>Alligatoridae</taxon>
        <taxon>Alligatorinae</taxon>
        <taxon>Alligator</taxon>
    </lineage>
</organism>
<keyword evidence="7" id="KW-1185">Reference proteome</keyword>
<dbReference type="InterPro" id="IPR051561">
    <property type="entry name" value="FRAS1_ECM"/>
</dbReference>
<evidence type="ECO:0000313" key="7">
    <source>
        <dbReference type="Proteomes" id="UP000050525"/>
    </source>
</evidence>
<reference evidence="6 7" key="1">
    <citation type="journal article" date="2012" name="Genome Biol.">
        <title>Sequencing three crocodilian genomes to illuminate the evolution of archosaurs and amniotes.</title>
        <authorList>
            <person name="St John J.A."/>
            <person name="Braun E.L."/>
            <person name="Isberg S.R."/>
            <person name="Miles L.G."/>
            <person name="Chong A.Y."/>
            <person name="Gongora J."/>
            <person name="Dalzell P."/>
            <person name="Moran C."/>
            <person name="Bed'hom B."/>
            <person name="Abzhanov A."/>
            <person name="Burgess S.C."/>
            <person name="Cooksey A.M."/>
            <person name="Castoe T.A."/>
            <person name="Crawford N.G."/>
            <person name="Densmore L.D."/>
            <person name="Drew J.C."/>
            <person name="Edwards S.V."/>
            <person name="Faircloth B.C."/>
            <person name="Fujita M.K."/>
            <person name="Greenwold M.J."/>
            <person name="Hoffmann F.G."/>
            <person name="Howard J.M."/>
            <person name="Iguchi T."/>
            <person name="Janes D.E."/>
            <person name="Khan S.Y."/>
            <person name="Kohno S."/>
            <person name="de Koning A.J."/>
            <person name="Lance S.L."/>
            <person name="McCarthy F.M."/>
            <person name="McCormack J.E."/>
            <person name="Merchant M.E."/>
            <person name="Peterson D.G."/>
            <person name="Pollock D.D."/>
            <person name="Pourmand N."/>
            <person name="Raney B.J."/>
            <person name="Roessler K.A."/>
            <person name="Sanford J.R."/>
            <person name="Sawyer R.H."/>
            <person name="Schmidt C.J."/>
            <person name="Triplett E.W."/>
            <person name="Tuberville T.D."/>
            <person name="Venegas-Anaya M."/>
            <person name="Howard J.T."/>
            <person name="Jarvis E.D."/>
            <person name="Guillette L.J.Jr."/>
            <person name="Glenn T.C."/>
            <person name="Green R.E."/>
            <person name="Ray D.A."/>
        </authorList>
    </citation>
    <scope>NUCLEOTIDE SEQUENCE [LARGE SCALE GENOMIC DNA]</scope>
    <source>
        <strain evidence="6">KSC_2009_1</strain>
    </source>
</reference>
<evidence type="ECO:0000256" key="3">
    <source>
        <dbReference type="ARBA" id="ARBA00022837"/>
    </source>
</evidence>
<dbReference type="Gene3D" id="2.60.40.2030">
    <property type="match status" value="1"/>
</dbReference>
<dbReference type="EMBL" id="AKHW03002907">
    <property type="protein sequence ID" value="KYO36950.1"/>
    <property type="molecule type" value="Genomic_DNA"/>
</dbReference>
<sequence length="352" mass="39062">MVPEVLEIKWSRIELAETFQHVCENIGTVAIKVVRTGQSMEPSFVDIRVQDVSARVGLDFTHSTASLVQFDPGVSIKAWNICLKDPGLEENDEVAKIILSAPKNVVLGQKNELTVRIIDSMAVGGCDSSGFSDTLEMLERRSQVSESAQHPGVCLLTVGDGRSIRTKMWLLRGISILVLLLGWMSLRQVTCLTIQTWIFKVLLTGGLPENGEKLQVAERCSRHDLPQRDLGTRNERILLQNSAKQVSKSRKCPFGWTLQGKHCYLLNPVRNATWESAEMACREWSDSLSQRAFPKRNGMALEVCRQTTVLDWPSGKRIAMDLQEGFGLIPASGGNVETRTPDRGGCRTPSTN</sequence>
<evidence type="ECO:0000313" key="6">
    <source>
        <dbReference type="EMBL" id="KYO36950.1"/>
    </source>
</evidence>
<dbReference type="SUPFAM" id="SSF56436">
    <property type="entry name" value="C-type lectin-like"/>
    <property type="match status" value="1"/>
</dbReference>
<comment type="caution">
    <text evidence="6">The sequence shown here is derived from an EMBL/GenBank/DDBJ whole genome shotgun (WGS) entry which is preliminary data.</text>
</comment>
<protein>
    <recommendedName>
        <fullName evidence="5">Calx-beta domain-containing protein</fullName>
    </recommendedName>
</protein>
<dbReference type="STRING" id="8496.A0A151NJK4"/>
<evidence type="ECO:0000256" key="4">
    <source>
        <dbReference type="SAM" id="MobiDB-lite"/>
    </source>
</evidence>
<keyword evidence="2" id="KW-0677">Repeat</keyword>
<dbReference type="Proteomes" id="UP000050525">
    <property type="component" value="Unassembled WGS sequence"/>
</dbReference>
<evidence type="ECO:0000256" key="1">
    <source>
        <dbReference type="ARBA" id="ARBA00022729"/>
    </source>
</evidence>
<dbReference type="GO" id="GO:0009653">
    <property type="term" value="P:anatomical structure morphogenesis"/>
    <property type="evidence" value="ECO:0007669"/>
    <property type="project" value="TreeGrafter"/>
</dbReference>
<proteinExistence type="predicted"/>
<keyword evidence="3" id="KW-0106">Calcium</keyword>
<dbReference type="PANTHER" id="PTHR45739:SF3">
    <property type="entry name" value="FRAS-RELATED EXTRACELLULAR MATRIX PROTEIN 1B PRECURSOR"/>
    <property type="match status" value="1"/>
</dbReference>
<evidence type="ECO:0000259" key="5">
    <source>
        <dbReference type="Pfam" id="PF03160"/>
    </source>
</evidence>
<gene>
    <name evidence="6" type="ORF">Y1Q_0020949</name>
</gene>
<dbReference type="InterPro" id="IPR016187">
    <property type="entry name" value="CTDL_fold"/>
</dbReference>
<dbReference type="AlphaFoldDB" id="A0A151NJK4"/>
<keyword evidence="1" id="KW-0732">Signal</keyword>
<dbReference type="InterPro" id="IPR016186">
    <property type="entry name" value="C-type_lectin-like/link_sf"/>
</dbReference>
<dbReference type="GO" id="GO:0016020">
    <property type="term" value="C:membrane"/>
    <property type="evidence" value="ECO:0007669"/>
    <property type="project" value="InterPro"/>
</dbReference>
<dbReference type="GO" id="GO:0007154">
    <property type="term" value="P:cell communication"/>
    <property type="evidence" value="ECO:0007669"/>
    <property type="project" value="InterPro"/>
</dbReference>
<dbReference type="SUPFAM" id="SSF141072">
    <property type="entry name" value="CalX-like"/>
    <property type="match status" value="1"/>
</dbReference>
<dbReference type="Gene3D" id="3.10.100.10">
    <property type="entry name" value="Mannose-Binding Protein A, subunit A"/>
    <property type="match status" value="1"/>
</dbReference>
<name>A0A151NJK4_ALLMI</name>
<feature type="domain" description="Calx-beta" evidence="5">
    <location>
        <begin position="13"/>
        <end position="120"/>
    </location>
</feature>
<dbReference type="InterPro" id="IPR038081">
    <property type="entry name" value="CalX-like_sf"/>
</dbReference>
<dbReference type="Pfam" id="PF03160">
    <property type="entry name" value="Calx-beta"/>
    <property type="match status" value="1"/>
</dbReference>
<dbReference type="PANTHER" id="PTHR45739">
    <property type="entry name" value="MATRIX PROTEIN, PUTATIVE-RELATED"/>
    <property type="match status" value="1"/>
</dbReference>
<dbReference type="InterPro" id="IPR003644">
    <property type="entry name" value="Calx_beta"/>
</dbReference>
<evidence type="ECO:0000256" key="2">
    <source>
        <dbReference type="ARBA" id="ARBA00022737"/>
    </source>
</evidence>
<accession>A0A151NJK4</accession>
<feature type="region of interest" description="Disordered" evidence="4">
    <location>
        <begin position="331"/>
        <end position="352"/>
    </location>
</feature>